<dbReference type="InterPro" id="IPR049053">
    <property type="entry name" value="AFCA-like_C"/>
</dbReference>
<dbReference type="InterPro" id="IPR013780">
    <property type="entry name" value="Glyco_hydro_b"/>
</dbReference>
<dbReference type="GO" id="GO:0016787">
    <property type="term" value="F:hydrolase activity"/>
    <property type="evidence" value="ECO:0007669"/>
    <property type="project" value="UniProtKB-KW"/>
</dbReference>
<name>A0ABZ1CAM6_9BACT</name>
<feature type="chain" id="PRO_5046016848" evidence="1">
    <location>
        <begin position="23"/>
        <end position="794"/>
    </location>
</feature>
<dbReference type="Gene3D" id="2.70.98.50">
    <property type="entry name" value="putative glycoside hydrolase family protein from bacillus halodurans"/>
    <property type="match status" value="1"/>
</dbReference>
<feature type="domain" description="Alpha fucosidase A-like C-terminal" evidence="3">
    <location>
        <begin position="721"/>
        <end position="776"/>
    </location>
</feature>
<dbReference type="EMBL" id="CP139781">
    <property type="protein sequence ID" value="WRQ88283.1"/>
    <property type="molecule type" value="Genomic_DNA"/>
</dbReference>
<dbReference type="Gene3D" id="2.60.40.1180">
    <property type="entry name" value="Golgi alpha-mannosidase II"/>
    <property type="match status" value="1"/>
</dbReference>
<evidence type="ECO:0000259" key="3">
    <source>
        <dbReference type="Pfam" id="PF21307"/>
    </source>
</evidence>
<dbReference type="Pfam" id="PF22124">
    <property type="entry name" value="Glyco_hydro_95_cat"/>
    <property type="match status" value="1"/>
</dbReference>
<evidence type="ECO:0000313" key="5">
    <source>
        <dbReference type="EMBL" id="WRQ88283.1"/>
    </source>
</evidence>
<sequence>MFWKPLLWLGALLAVGSVSGVAAEMSAAETVLWYEQPAAKWEEALPVGSGRLGAMVFGGVAEERIQFNEDTLWAGKPHNYVRAGSADVVPEVRRLLREGEIEAAGKAVRAGMLSDPVRQKPYQPFGDLRLTMPIGEDAAVSGYRRELDLDGAVATTRFAVGGVSYVREVIASYPDRCLVVRLTADHPGAIAVAVGLDSPHRDATVDVVGETARLRGRVQADGLRFEGRAEVRAEGGKVSAQGTQVAVSGADAVTIVLVAETSFRSWEDISGDPAVRCDATLAALAKVGWPELLARHQADHRALFRRVALSLPEKADSMLPTDRRVKAVRAAKTIDGDPALGALEFNYGRYLMIGSSRPGTQPANLQGVWNPLIDPPWESKYTLNINCEMNYWLAEVTNLAECHEPLFDMVRDLEVSGARTAEQLYGARGWVVHHNTDLWRGSAPINNIDGVWPTGGAWLCFHLWEHYRYSGDVDFLRERAWPAMKAASLFFVDTLERDEKTGWLVTNPSFSPEMDPLTRGPTMDNQLIRWLWTATLEAAQVLQQDGGVNHEKHERHESGEAGLGGPTEYTDYTETAKELAALLPQLPPNQIGQHGQLQEWLDDVDKPHNAHRHMSPLWALFPGTDIVPESGAVYDAAKVLLDWRGDGSTGWSFAWRVPLWARVGDGEMAYRQFEGLLTKRTLPNMFDLCGPFQIDGNFGMTAGLAEMLMQSHRRAEDGAVAIDLLPALPQVWADGAVSGLRARDGFQVDLRWEQGAVVAAEVRSTRGHPAVVRLPDGRSFALRLAKGERWTLQP</sequence>
<dbReference type="Proteomes" id="UP000738431">
    <property type="component" value="Chromosome"/>
</dbReference>
<dbReference type="RefSeq" id="WP_221032405.1">
    <property type="nucleotide sequence ID" value="NZ_CP139781.1"/>
</dbReference>
<organism evidence="5 6">
    <name type="scientific">Actomonas aquatica</name>
    <dbReference type="NCBI Taxonomy" id="2866162"/>
    <lineage>
        <taxon>Bacteria</taxon>
        <taxon>Pseudomonadati</taxon>
        <taxon>Verrucomicrobiota</taxon>
        <taxon>Opitutia</taxon>
        <taxon>Opitutales</taxon>
        <taxon>Opitutaceae</taxon>
        <taxon>Actomonas</taxon>
    </lineage>
</organism>
<dbReference type="InterPro" id="IPR008928">
    <property type="entry name" value="6-hairpin_glycosidase_sf"/>
</dbReference>
<protein>
    <submittedName>
        <fullName evidence="5">Glycoside hydrolase family 95 protein</fullName>
    </submittedName>
</protein>
<dbReference type="Gene3D" id="1.50.10.10">
    <property type="match status" value="1"/>
</dbReference>
<dbReference type="Pfam" id="PF21307">
    <property type="entry name" value="Glyco_hydro_95_C"/>
    <property type="match status" value="1"/>
</dbReference>
<reference evidence="5 6" key="1">
    <citation type="submission" date="2021-08" db="EMBL/GenBank/DDBJ databases">
        <authorList>
            <person name="Zhang D."/>
            <person name="Zhang A."/>
            <person name="Wang L."/>
        </authorList>
    </citation>
    <scope>NUCLEOTIDE SEQUENCE [LARGE SCALE GENOMIC DNA]</scope>
    <source>
        <strain evidence="5 6">WL0086</strain>
    </source>
</reference>
<dbReference type="InterPro" id="IPR012341">
    <property type="entry name" value="6hp_glycosidase-like_sf"/>
</dbReference>
<evidence type="ECO:0000259" key="4">
    <source>
        <dbReference type="Pfam" id="PF22124"/>
    </source>
</evidence>
<evidence type="ECO:0000259" key="2">
    <source>
        <dbReference type="Pfam" id="PF14498"/>
    </source>
</evidence>
<dbReference type="InterPro" id="IPR054363">
    <property type="entry name" value="GH95_cat"/>
</dbReference>
<feature type="domain" description="Glycosyl hydrolase family 95 N-terminal" evidence="2">
    <location>
        <begin position="32"/>
        <end position="265"/>
    </location>
</feature>
<dbReference type="PANTHER" id="PTHR31084">
    <property type="entry name" value="ALPHA-L-FUCOSIDASE 2"/>
    <property type="match status" value="1"/>
</dbReference>
<feature type="signal peptide" evidence="1">
    <location>
        <begin position="1"/>
        <end position="22"/>
    </location>
</feature>
<dbReference type="PANTHER" id="PTHR31084:SF0">
    <property type="entry name" value="ALPHA-L-FUCOSIDASE 2"/>
    <property type="match status" value="1"/>
</dbReference>
<gene>
    <name evidence="5" type="ORF">K1X11_002625</name>
</gene>
<dbReference type="SUPFAM" id="SSF48208">
    <property type="entry name" value="Six-hairpin glycosidases"/>
    <property type="match status" value="1"/>
</dbReference>
<evidence type="ECO:0000256" key="1">
    <source>
        <dbReference type="SAM" id="SignalP"/>
    </source>
</evidence>
<accession>A0ABZ1CAM6</accession>
<dbReference type="InterPro" id="IPR016518">
    <property type="entry name" value="Alpha-L-fucosidase"/>
</dbReference>
<proteinExistence type="predicted"/>
<dbReference type="Pfam" id="PF14498">
    <property type="entry name" value="Glyco_hyd_65N_2"/>
    <property type="match status" value="1"/>
</dbReference>
<keyword evidence="6" id="KW-1185">Reference proteome</keyword>
<evidence type="ECO:0000313" key="6">
    <source>
        <dbReference type="Proteomes" id="UP000738431"/>
    </source>
</evidence>
<feature type="domain" description="Glycosyl hydrolase family 95 catalytic" evidence="4">
    <location>
        <begin position="289"/>
        <end position="708"/>
    </location>
</feature>
<reference evidence="5 6" key="2">
    <citation type="submission" date="2023-12" db="EMBL/GenBank/DDBJ databases">
        <title>Description of an unclassified Opitutus bacterium of Verrucomicrobiota.</title>
        <authorList>
            <person name="Zhang D.-F."/>
        </authorList>
    </citation>
    <scope>NUCLEOTIDE SEQUENCE [LARGE SCALE GENOMIC DNA]</scope>
    <source>
        <strain evidence="5 6">WL0086</strain>
    </source>
</reference>
<dbReference type="InterPro" id="IPR027414">
    <property type="entry name" value="GH95_N_dom"/>
</dbReference>
<keyword evidence="5" id="KW-0378">Hydrolase</keyword>
<dbReference type="PIRSF" id="PIRSF007663">
    <property type="entry name" value="UCP007663"/>
    <property type="match status" value="1"/>
</dbReference>
<keyword evidence="1" id="KW-0732">Signal</keyword>